<proteinExistence type="predicted"/>
<dbReference type="PANTHER" id="PTHR10000">
    <property type="entry name" value="PHOSPHOSERINE PHOSPHATASE"/>
    <property type="match status" value="1"/>
</dbReference>
<dbReference type="RefSeq" id="WP_018374101.1">
    <property type="nucleotide sequence ID" value="NZ_LT906439.1"/>
</dbReference>
<dbReference type="InterPro" id="IPR023214">
    <property type="entry name" value="HAD_sf"/>
</dbReference>
<evidence type="ECO:0000313" key="2">
    <source>
        <dbReference type="Proteomes" id="UP000215185"/>
    </source>
</evidence>
<name>A0A239T268_9STRE</name>
<dbReference type="CDD" id="cd07516">
    <property type="entry name" value="HAD_Pase"/>
    <property type="match status" value="1"/>
</dbReference>
<dbReference type="SUPFAM" id="SSF56784">
    <property type="entry name" value="HAD-like"/>
    <property type="match status" value="1"/>
</dbReference>
<dbReference type="Pfam" id="PF08282">
    <property type="entry name" value="Hydrolase_3"/>
    <property type="match status" value="1"/>
</dbReference>
<dbReference type="Gene3D" id="3.40.50.1000">
    <property type="entry name" value="HAD superfamily/HAD-like"/>
    <property type="match status" value="1"/>
</dbReference>
<reference evidence="1 2" key="1">
    <citation type="submission" date="2017-06" db="EMBL/GenBank/DDBJ databases">
        <authorList>
            <consortium name="Pathogen Informatics"/>
        </authorList>
    </citation>
    <scope>NUCLEOTIDE SEQUENCE [LARGE SCALE GENOMIC DNA]</scope>
    <source>
        <strain evidence="1 2">NCTC13788</strain>
    </source>
</reference>
<dbReference type="InterPro" id="IPR036412">
    <property type="entry name" value="HAD-like_sf"/>
</dbReference>
<dbReference type="NCBIfam" id="TIGR00099">
    <property type="entry name" value="Cof-subfamily"/>
    <property type="match status" value="1"/>
</dbReference>
<dbReference type="InterPro" id="IPR000150">
    <property type="entry name" value="Cof"/>
</dbReference>
<dbReference type="GO" id="GO:0005829">
    <property type="term" value="C:cytosol"/>
    <property type="evidence" value="ECO:0007669"/>
    <property type="project" value="TreeGrafter"/>
</dbReference>
<keyword evidence="2" id="KW-1185">Reference proteome</keyword>
<organism evidence="1 2">
    <name type="scientific">Streptococcus merionis</name>
    <dbReference type="NCBI Taxonomy" id="400065"/>
    <lineage>
        <taxon>Bacteria</taxon>
        <taxon>Bacillati</taxon>
        <taxon>Bacillota</taxon>
        <taxon>Bacilli</taxon>
        <taxon>Lactobacillales</taxon>
        <taxon>Streptococcaceae</taxon>
        <taxon>Streptococcus</taxon>
    </lineage>
</organism>
<dbReference type="STRING" id="1123308.GCA_000380085_01567"/>
<dbReference type="GO" id="GO:0016791">
    <property type="term" value="F:phosphatase activity"/>
    <property type="evidence" value="ECO:0007669"/>
    <property type="project" value="TreeGrafter"/>
</dbReference>
<dbReference type="SFLD" id="SFLDG01140">
    <property type="entry name" value="C2.B:_Phosphomannomutase_and_P"/>
    <property type="match status" value="1"/>
</dbReference>
<dbReference type="KEGG" id="smen:SAMEA4412692_2123"/>
<dbReference type="GO" id="GO:0000287">
    <property type="term" value="F:magnesium ion binding"/>
    <property type="evidence" value="ECO:0007669"/>
    <property type="project" value="TreeGrafter"/>
</dbReference>
<sequence>MITEKKLIAVDLDGTLLNSDSQLSQVTIDTIKQVAGLGHHVVITTGRPYRMAKHYYDQLGMTGPMINFNGSLTHIPGQRWAFEHERTLDKAIFLDILKREQDWQADFIAGEFRKNFYVTHTNRHAISPAFFAVESIDDNSELKQEKVTKAPNVILMQTRHTDKMALAREMETIYQNQATITTWGGPMNILEISAEGVHKAYALEKLLSALNMNRSQLIAFGDELNDDEMLAFAHTGYAMKNANPEILPYADKQLSLTNDEDGVARKLQELFL</sequence>
<dbReference type="NCBIfam" id="TIGR01484">
    <property type="entry name" value="HAD-SF-IIB"/>
    <property type="match status" value="1"/>
</dbReference>
<accession>A0A239T268</accession>
<dbReference type="PROSITE" id="PS01228">
    <property type="entry name" value="COF_1"/>
    <property type="match status" value="1"/>
</dbReference>
<dbReference type="eggNOG" id="COG0561">
    <property type="taxonomic scope" value="Bacteria"/>
</dbReference>
<dbReference type="SFLD" id="SFLDS00003">
    <property type="entry name" value="Haloacid_Dehalogenase"/>
    <property type="match status" value="1"/>
</dbReference>
<dbReference type="InterPro" id="IPR006379">
    <property type="entry name" value="HAD-SF_hydro_IIB"/>
</dbReference>
<evidence type="ECO:0000313" key="1">
    <source>
        <dbReference type="EMBL" id="SNU91044.1"/>
    </source>
</evidence>
<protein>
    <submittedName>
        <fullName evidence="1">Cof family protein</fullName>
        <ecNumber evidence="1">3.1.3.-</ecNumber>
    </submittedName>
</protein>
<dbReference type="OrthoDB" id="9781413at2"/>
<keyword evidence="1" id="KW-0378">Hydrolase</keyword>
<dbReference type="PANTHER" id="PTHR10000:SF23">
    <property type="entry name" value="5-AMINO-6-(5-PHOSPHO-D-RIBITYLAMINO)URACIL PHOSPHATASE YITU"/>
    <property type="match status" value="1"/>
</dbReference>
<dbReference type="AlphaFoldDB" id="A0A239T268"/>
<dbReference type="EC" id="3.1.3.-" evidence="1"/>
<dbReference type="Proteomes" id="UP000215185">
    <property type="component" value="Chromosome 1"/>
</dbReference>
<dbReference type="EMBL" id="LT906439">
    <property type="protein sequence ID" value="SNU91044.1"/>
    <property type="molecule type" value="Genomic_DNA"/>
</dbReference>
<gene>
    <name evidence="1" type="primary">ywpJ</name>
    <name evidence="1" type="ORF">SAMEA4412692_02123</name>
</gene>
<dbReference type="Gene3D" id="3.30.1240.10">
    <property type="match status" value="1"/>
</dbReference>